<gene>
    <name evidence="1" type="ORF">OCTVUL_1B012536</name>
</gene>
<accession>A0AA36FFT3</accession>
<proteinExistence type="predicted"/>
<keyword evidence="2" id="KW-1185">Reference proteome</keyword>
<dbReference type="EMBL" id="OX597833">
    <property type="protein sequence ID" value="CAI9737466.1"/>
    <property type="molecule type" value="Genomic_DNA"/>
</dbReference>
<evidence type="ECO:0000313" key="2">
    <source>
        <dbReference type="Proteomes" id="UP001162480"/>
    </source>
</evidence>
<reference evidence="1" key="1">
    <citation type="submission" date="2023-08" db="EMBL/GenBank/DDBJ databases">
        <authorList>
            <person name="Alioto T."/>
            <person name="Alioto T."/>
            <person name="Gomez Garrido J."/>
        </authorList>
    </citation>
    <scope>NUCLEOTIDE SEQUENCE</scope>
</reference>
<organism evidence="1 2">
    <name type="scientific">Octopus vulgaris</name>
    <name type="common">Common octopus</name>
    <dbReference type="NCBI Taxonomy" id="6645"/>
    <lineage>
        <taxon>Eukaryota</taxon>
        <taxon>Metazoa</taxon>
        <taxon>Spiralia</taxon>
        <taxon>Lophotrochozoa</taxon>
        <taxon>Mollusca</taxon>
        <taxon>Cephalopoda</taxon>
        <taxon>Coleoidea</taxon>
        <taxon>Octopodiformes</taxon>
        <taxon>Octopoda</taxon>
        <taxon>Incirrata</taxon>
        <taxon>Octopodidae</taxon>
        <taxon>Octopus</taxon>
    </lineage>
</organism>
<evidence type="ECO:0000313" key="1">
    <source>
        <dbReference type="EMBL" id="CAI9737466.1"/>
    </source>
</evidence>
<protein>
    <submittedName>
        <fullName evidence="1">Uncharacterized protein</fullName>
    </submittedName>
</protein>
<sequence length="102" mass="10564">MATVMEHLEIDGNSDDKKLVAIMTDHLEASGNCDRTSGGNCGGKSLVVTVMKHLVETGGDCDLMETGGDCDGNSLWGLVATVGTSDGGWWQLLVHLADAGGN</sequence>
<name>A0AA36FFT3_OCTVU</name>
<dbReference type="Proteomes" id="UP001162480">
    <property type="component" value="Chromosome 20"/>
</dbReference>
<dbReference type="AlphaFoldDB" id="A0AA36FFT3"/>